<dbReference type="PANTHER" id="PTHR10978">
    <property type="entry name" value="SUCCINATE DEHYDROGENASE CYTOCHROME B560 SUBUNIT"/>
    <property type="match status" value="1"/>
</dbReference>
<proteinExistence type="inferred from homology"/>
<dbReference type="PANTHER" id="PTHR10978:SF5">
    <property type="entry name" value="SUCCINATE DEHYDROGENASE CYTOCHROME B560 SUBUNIT, MITOCHONDRIAL"/>
    <property type="match status" value="1"/>
</dbReference>
<evidence type="ECO:0000256" key="2">
    <source>
        <dbReference type="ARBA" id="ARBA00004050"/>
    </source>
</evidence>
<evidence type="ECO:0000256" key="12">
    <source>
        <dbReference type="ARBA" id="ARBA00025912"/>
    </source>
</evidence>
<keyword evidence="11 13" id="KW-0472">Membrane</keyword>
<keyword evidence="7 13" id="KW-0812">Transmembrane</keyword>
<dbReference type="Pfam" id="PF01127">
    <property type="entry name" value="Sdh_cyt"/>
    <property type="match status" value="1"/>
</dbReference>
<dbReference type="RefSeq" id="WP_019920494.1">
    <property type="nucleotide sequence ID" value="NZ_CP140152.1"/>
</dbReference>
<dbReference type="CDD" id="cd03499">
    <property type="entry name" value="SQR_TypeC_SdhC"/>
    <property type="match status" value="1"/>
</dbReference>
<keyword evidence="15" id="KW-1185">Reference proteome</keyword>
<comment type="similarity">
    <text evidence="4">Belongs to the cytochrome b560 family.</text>
</comment>
<dbReference type="Proteomes" id="UP001326110">
    <property type="component" value="Chromosome"/>
</dbReference>
<dbReference type="PIRSF" id="PIRSF000178">
    <property type="entry name" value="SDH_cyt_b560"/>
    <property type="match status" value="1"/>
</dbReference>
<dbReference type="InterPro" id="IPR034804">
    <property type="entry name" value="SQR/QFR_C/D"/>
</dbReference>
<evidence type="ECO:0000313" key="14">
    <source>
        <dbReference type="EMBL" id="WQH03059.1"/>
    </source>
</evidence>
<protein>
    <recommendedName>
        <fullName evidence="5">Succinate dehydrogenase cytochrome b556 subunit</fullName>
    </recommendedName>
</protein>
<keyword evidence="9 13" id="KW-1133">Transmembrane helix</keyword>
<dbReference type="EMBL" id="CP140152">
    <property type="protein sequence ID" value="WQH03059.1"/>
    <property type="molecule type" value="Genomic_DNA"/>
</dbReference>
<sequence>MSEAVRVAPKKERPEFRNIHVTELSNYRMPLSAIVSILHRISGVIIFVLLPFILYLLQESLRSEISYAHYQGFVTYPLVKLIILGLVWAFLHHMFAGVRHLVMDLHIGLDKDSARKSSAAVLALSLTLTVLVALKLFGVF</sequence>
<evidence type="ECO:0000256" key="7">
    <source>
        <dbReference type="ARBA" id="ARBA00022692"/>
    </source>
</evidence>
<evidence type="ECO:0000256" key="13">
    <source>
        <dbReference type="SAM" id="Phobius"/>
    </source>
</evidence>
<reference evidence="14 15" key="1">
    <citation type="submission" date="2023-11" db="EMBL/GenBank/DDBJ databases">
        <title>MicrobeMod: A computational toolkit for identifying prokaryotic methylation and restriction-modification with nanopore sequencing.</title>
        <authorList>
            <person name="Crits-Christoph A."/>
            <person name="Kang S.C."/>
            <person name="Lee H."/>
            <person name="Ostrov N."/>
        </authorList>
    </citation>
    <scope>NUCLEOTIDE SEQUENCE [LARGE SCALE GENOMIC DNA]</scope>
    <source>
        <strain evidence="14 15">ATCC 25935</strain>
    </source>
</reference>
<dbReference type="InterPro" id="IPR014314">
    <property type="entry name" value="Succ_DH_cytb556"/>
</dbReference>
<keyword evidence="10" id="KW-0408">Iron</keyword>
<dbReference type="GeneID" id="43162387"/>
<dbReference type="Gene3D" id="1.20.1300.10">
    <property type="entry name" value="Fumarate reductase/succinate dehydrogenase, transmembrane subunit"/>
    <property type="match status" value="1"/>
</dbReference>
<evidence type="ECO:0000313" key="15">
    <source>
        <dbReference type="Proteomes" id="UP001326110"/>
    </source>
</evidence>
<evidence type="ECO:0000256" key="5">
    <source>
        <dbReference type="ARBA" id="ARBA00020076"/>
    </source>
</evidence>
<comment type="subcellular location">
    <subcellularLocation>
        <location evidence="3">Membrane</location>
    </subcellularLocation>
</comment>
<keyword evidence="6" id="KW-0349">Heme</keyword>
<comment type="function">
    <text evidence="2">Membrane-anchoring subunit of succinate dehydrogenase (SDH).</text>
</comment>
<evidence type="ECO:0000256" key="11">
    <source>
        <dbReference type="ARBA" id="ARBA00023136"/>
    </source>
</evidence>
<evidence type="ECO:0000256" key="4">
    <source>
        <dbReference type="ARBA" id="ARBA00007244"/>
    </source>
</evidence>
<evidence type="ECO:0000256" key="8">
    <source>
        <dbReference type="ARBA" id="ARBA00022723"/>
    </source>
</evidence>
<organism evidence="14 15">
    <name type="scientific">Duganella zoogloeoides</name>
    <dbReference type="NCBI Taxonomy" id="75659"/>
    <lineage>
        <taxon>Bacteria</taxon>
        <taxon>Pseudomonadati</taxon>
        <taxon>Pseudomonadota</taxon>
        <taxon>Betaproteobacteria</taxon>
        <taxon>Burkholderiales</taxon>
        <taxon>Oxalobacteraceae</taxon>
        <taxon>Telluria group</taxon>
        <taxon>Duganella</taxon>
    </lineage>
</organism>
<evidence type="ECO:0000256" key="10">
    <source>
        <dbReference type="ARBA" id="ARBA00023004"/>
    </source>
</evidence>
<dbReference type="SUPFAM" id="SSF81343">
    <property type="entry name" value="Fumarate reductase respiratory complex transmembrane subunits"/>
    <property type="match status" value="1"/>
</dbReference>
<feature type="transmembrane region" description="Helical" evidence="13">
    <location>
        <begin position="118"/>
        <end position="137"/>
    </location>
</feature>
<feature type="transmembrane region" description="Helical" evidence="13">
    <location>
        <begin position="37"/>
        <end position="57"/>
    </location>
</feature>
<accession>A0ABZ0XTJ1</accession>
<feature type="transmembrane region" description="Helical" evidence="13">
    <location>
        <begin position="78"/>
        <end position="98"/>
    </location>
</feature>
<evidence type="ECO:0000256" key="9">
    <source>
        <dbReference type="ARBA" id="ARBA00022989"/>
    </source>
</evidence>
<dbReference type="NCBIfam" id="TIGR02970">
    <property type="entry name" value="succ_dehyd_cytB"/>
    <property type="match status" value="1"/>
</dbReference>
<comment type="cofactor">
    <cofactor evidence="1">
        <name>heme</name>
        <dbReference type="ChEBI" id="CHEBI:30413"/>
    </cofactor>
</comment>
<evidence type="ECO:0000256" key="3">
    <source>
        <dbReference type="ARBA" id="ARBA00004370"/>
    </source>
</evidence>
<comment type="subunit">
    <text evidence="12">Part of an enzyme complex containing four subunits: a flavoprotein, an iron-sulfur protein, plus two membrane-anchoring proteins, SdhC and SdhD. The complex can form homotrimers.</text>
</comment>
<dbReference type="InterPro" id="IPR000701">
    <property type="entry name" value="SuccDH_FuR_B_TM-su"/>
</dbReference>
<evidence type="ECO:0000256" key="1">
    <source>
        <dbReference type="ARBA" id="ARBA00001971"/>
    </source>
</evidence>
<name>A0ABZ0XTJ1_9BURK</name>
<keyword evidence="8" id="KW-0479">Metal-binding</keyword>
<gene>
    <name evidence="14" type="primary">sdhC</name>
    <name evidence="14" type="ORF">SR858_18590</name>
</gene>
<evidence type="ECO:0000256" key="6">
    <source>
        <dbReference type="ARBA" id="ARBA00022617"/>
    </source>
</evidence>